<evidence type="ECO:0000256" key="1">
    <source>
        <dbReference type="ARBA" id="ARBA00022553"/>
    </source>
</evidence>
<dbReference type="Proteomes" id="UP000314294">
    <property type="component" value="Unassembled WGS sequence"/>
</dbReference>
<dbReference type="PANTHER" id="PTHR14038">
    <property type="entry name" value="BAT2 HLA-B-ASSOCIATED TRANSCRIPT 2"/>
    <property type="match status" value="1"/>
</dbReference>
<comment type="caution">
    <text evidence="4">The sequence shown here is derived from an EMBL/GenBank/DDBJ whole genome shotgun (WGS) entry which is preliminary data.</text>
</comment>
<dbReference type="EMBL" id="SRLO01000350">
    <property type="protein sequence ID" value="TNN59720.1"/>
    <property type="molecule type" value="Genomic_DNA"/>
</dbReference>
<feature type="compositionally biased region" description="Basic and acidic residues" evidence="2">
    <location>
        <begin position="361"/>
        <end position="375"/>
    </location>
</feature>
<organism evidence="4 5">
    <name type="scientific">Liparis tanakae</name>
    <name type="common">Tanaka's snailfish</name>
    <dbReference type="NCBI Taxonomy" id="230148"/>
    <lineage>
        <taxon>Eukaryota</taxon>
        <taxon>Metazoa</taxon>
        <taxon>Chordata</taxon>
        <taxon>Craniata</taxon>
        <taxon>Vertebrata</taxon>
        <taxon>Euteleostomi</taxon>
        <taxon>Actinopterygii</taxon>
        <taxon>Neopterygii</taxon>
        <taxon>Teleostei</taxon>
        <taxon>Neoteleostei</taxon>
        <taxon>Acanthomorphata</taxon>
        <taxon>Eupercaria</taxon>
        <taxon>Perciformes</taxon>
        <taxon>Cottioidei</taxon>
        <taxon>Cottales</taxon>
        <taxon>Liparidae</taxon>
        <taxon>Liparis</taxon>
    </lineage>
</organism>
<dbReference type="Pfam" id="PF07001">
    <property type="entry name" value="BAT2_N"/>
    <property type="match status" value="1"/>
</dbReference>
<dbReference type="InterPro" id="IPR033184">
    <property type="entry name" value="PRRC2"/>
</dbReference>
<feature type="compositionally biased region" description="Low complexity" evidence="2">
    <location>
        <begin position="568"/>
        <end position="589"/>
    </location>
</feature>
<feature type="compositionally biased region" description="Pro residues" evidence="2">
    <location>
        <begin position="107"/>
        <end position="126"/>
    </location>
</feature>
<accession>A0A4Z2H2N4</accession>
<evidence type="ECO:0000313" key="5">
    <source>
        <dbReference type="Proteomes" id="UP000314294"/>
    </source>
</evidence>
<feature type="region of interest" description="Disordered" evidence="2">
    <location>
        <begin position="1"/>
        <end position="625"/>
    </location>
</feature>
<keyword evidence="5" id="KW-1185">Reference proteome</keyword>
<feature type="compositionally biased region" description="Polar residues" evidence="2">
    <location>
        <begin position="396"/>
        <end position="429"/>
    </location>
</feature>
<feature type="compositionally biased region" description="Basic and acidic residues" evidence="2">
    <location>
        <begin position="519"/>
        <end position="546"/>
    </location>
</feature>
<gene>
    <name evidence="4" type="primary">PRRC2A_1</name>
    <name evidence="4" type="ORF">EYF80_030091</name>
</gene>
<proteinExistence type="predicted"/>
<feature type="compositionally biased region" description="Acidic residues" evidence="2">
    <location>
        <begin position="376"/>
        <end position="386"/>
    </location>
</feature>
<keyword evidence="1" id="KW-0597">Phosphoprotein</keyword>
<dbReference type="PANTHER" id="PTHR14038:SF5">
    <property type="entry name" value="PROTEIN PRRC2A"/>
    <property type="match status" value="1"/>
</dbReference>
<dbReference type="InterPro" id="IPR009738">
    <property type="entry name" value="BAT2_N"/>
</dbReference>
<dbReference type="AlphaFoldDB" id="A0A4Z2H2N4"/>
<sequence length="690" mass="73609">MSERSGQTAKGKEGKTKYASLNLFDTYKGKSLETQKPVVPPRHGLQSLGKVASARRMPPPANLPSLKAENKGNDPSVSLVPKDGTGWASKQEQADPKSTDALSAPQPELPQPVASPTPAPIRPRTPPVSEVLAAASTQAVGARSWAQASVTHGTQGDGGKVSNLQSPFSREEFPTLQAAGDQDKAGREQGTADQWSGPGPNLRPQNVTNWRDGGGRPLAPTLPGEGALEGGHAGALMMDGATGLPLPNSQSHGPPRNPPAGSPALSQPSGPGFPQYRGIIPPFMYMPFPGPYGPQGPFRYPAPGEGPPRFSRGQGGHDGRGQGGHRDMGGEVVKRPPILKQDDLKELDELDHDGDEGWAGAHEEIDYSAKLKFSDDEGDEEGEEEKPESNNELGEQQRSQDAPPATSRSSGDSRRTPPSNADNGPQPSSKPGRAEEGGWGGQGAPTNYQDRPQKQGASQGLAKLVPSQLQPAPGGPSPPAQPGQLAPGPQENDEDETWRQRRKQSSTEISAAVERARRRRDEEERRMEDERRAACAEKLKRLDEKQQQGSTVGVGGSSCKSPSLDENSPAAPAGSPSPSISASASSPNISQPPSPCVDPEESPVLVVQPGSSPGVGDPQRASSNSSYDSSAELWFNLYRCVSVQKPNSVLSRLRRSHSSLRWTYLHQEKIRRSSFRIFVQEVEVKEEWTQ</sequence>
<name>A0A4Z2H2N4_9TELE</name>
<evidence type="ECO:0000256" key="2">
    <source>
        <dbReference type="SAM" id="MobiDB-lite"/>
    </source>
</evidence>
<protein>
    <submittedName>
        <fullName evidence="4">Protein PRRC2A</fullName>
    </submittedName>
</protein>
<evidence type="ECO:0000259" key="3">
    <source>
        <dbReference type="Pfam" id="PF07001"/>
    </source>
</evidence>
<dbReference type="OrthoDB" id="1939715at2759"/>
<dbReference type="GO" id="GO:0030154">
    <property type="term" value="P:cell differentiation"/>
    <property type="evidence" value="ECO:0007669"/>
    <property type="project" value="TreeGrafter"/>
</dbReference>
<reference evidence="4 5" key="1">
    <citation type="submission" date="2019-03" db="EMBL/GenBank/DDBJ databases">
        <title>First draft genome of Liparis tanakae, snailfish: a comprehensive survey of snailfish specific genes.</title>
        <authorList>
            <person name="Kim W."/>
            <person name="Song I."/>
            <person name="Jeong J.-H."/>
            <person name="Kim D."/>
            <person name="Kim S."/>
            <person name="Ryu S."/>
            <person name="Song J.Y."/>
            <person name="Lee S.K."/>
        </authorList>
    </citation>
    <scope>NUCLEOTIDE SEQUENCE [LARGE SCALE GENOMIC DNA]</scope>
    <source>
        <tissue evidence="4">Muscle</tissue>
    </source>
</reference>
<evidence type="ECO:0000313" key="4">
    <source>
        <dbReference type="EMBL" id="TNN59720.1"/>
    </source>
</evidence>
<feature type="domain" description="BAT2 N-terminal" evidence="3">
    <location>
        <begin position="1"/>
        <end position="190"/>
    </location>
</feature>
<feature type="compositionally biased region" description="Basic and acidic residues" evidence="2">
    <location>
        <begin position="315"/>
        <end position="344"/>
    </location>
</feature>
<feature type="compositionally biased region" description="Acidic residues" evidence="2">
    <location>
        <begin position="345"/>
        <end position="356"/>
    </location>
</feature>
<feature type="compositionally biased region" description="Polar residues" evidence="2">
    <location>
        <begin position="445"/>
        <end position="458"/>
    </location>
</feature>